<sequence length="170" mass="17919">MTEPESFEDDLFADLYADDEPSSKPAPAAAQPAAPTPAVSAPAEAQAEPPSADGAQGGDDSMNYEEEDEDDDVDFNLGNGSVSTAQYSSERPSHTPMPSAPAPAPTARGPNSKEDGTQVQWWREPQDRYRHSGGFRGGGWFGLHVVGLVHRWPLARGGGGGTLRNAGRAT</sequence>
<reference evidence="4" key="2">
    <citation type="submission" date="2010-05" db="EMBL/GenBank/DDBJ databases">
        <title>The genome sequence of Magnaporthe poae strain ATCC 64411.</title>
        <authorList>
            <person name="Ma L.-J."/>
            <person name="Dead R."/>
            <person name="Young S."/>
            <person name="Zeng Q."/>
            <person name="Koehrsen M."/>
            <person name="Alvarado L."/>
            <person name="Berlin A."/>
            <person name="Chapman S.B."/>
            <person name="Chen Z."/>
            <person name="Freedman E."/>
            <person name="Gellesch M."/>
            <person name="Goldberg J."/>
            <person name="Griggs A."/>
            <person name="Gujja S."/>
            <person name="Heilman E.R."/>
            <person name="Heiman D."/>
            <person name="Hepburn T."/>
            <person name="Howarth C."/>
            <person name="Jen D."/>
            <person name="Larson L."/>
            <person name="Mehta T."/>
            <person name="Neiman D."/>
            <person name="Pearson M."/>
            <person name="Roberts A."/>
            <person name="Saif S."/>
            <person name="Shea T."/>
            <person name="Shenoy N."/>
            <person name="Sisk P."/>
            <person name="Stolte C."/>
            <person name="Sykes S."/>
            <person name="Walk T."/>
            <person name="White J."/>
            <person name="Yandava C."/>
            <person name="Haas B."/>
            <person name="Nusbaum C."/>
            <person name="Birren B."/>
        </authorList>
    </citation>
    <scope>NUCLEOTIDE SEQUENCE [LARGE SCALE GENOMIC DNA]</scope>
    <source>
        <strain evidence="4">ATCC 64411 / 73-15</strain>
    </source>
</reference>
<evidence type="ECO:0000313" key="3">
    <source>
        <dbReference type="EnsemblFungi" id="MAPG_03900T0"/>
    </source>
</evidence>
<accession>A0A0C4DV99</accession>
<evidence type="ECO:0000313" key="2">
    <source>
        <dbReference type="EMBL" id="KLU84866.1"/>
    </source>
</evidence>
<feature type="compositionally biased region" description="Polar residues" evidence="1">
    <location>
        <begin position="78"/>
        <end position="90"/>
    </location>
</feature>
<dbReference type="EnsemblFungi" id="MAPG_03900T0">
    <property type="protein sequence ID" value="MAPG_03900T0"/>
    <property type="gene ID" value="MAPG_03900"/>
</dbReference>
<dbReference type="EMBL" id="GL876968">
    <property type="protein sequence ID" value="KLU84866.1"/>
    <property type="molecule type" value="Genomic_DNA"/>
</dbReference>
<reference evidence="3" key="4">
    <citation type="journal article" date="2015" name="G3 (Bethesda)">
        <title>Genome sequences of three phytopathogenic species of the Magnaporthaceae family of fungi.</title>
        <authorList>
            <person name="Okagaki L.H."/>
            <person name="Nunes C.C."/>
            <person name="Sailsbery J."/>
            <person name="Clay B."/>
            <person name="Brown D."/>
            <person name="John T."/>
            <person name="Oh Y."/>
            <person name="Young N."/>
            <person name="Fitzgerald M."/>
            <person name="Haas B.J."/>
            <person name="Zeng Q."/>
            <person name="Young S."/>
            <person name="Adiconis X."/>
            <person name="Fan L."/>
            <person name="Levin J.Z."/>
            <person name="Mitchell T.K."/>
            <person name="Okubara P.A."/>
            <person name="Farman M.L."/>
            <person name="Kohn L.M."/>
            <person name="Birren B."/>
            <person name="Ma L.-J."/>
            <person name="Dean R.A."/>
        </authorList>
    </citation>
    <scope>NUCLEOTIDE SEQUENCE</scope>
    <source>
        <strain evidence="3">ATCC 64411 / 73-15</strain>
    </source>
</reference>
<reference evidence="2" key="3">
    <citation type="submission" date="2011-03" db="EMBL/GenBank/DDBJ databases">
        <title>Annotation of Magnaporthe poae ATCC 64411.</title>
        <authorList>
            <person name="Ma L.-J."/>
            <person name="Dead R."/>
            <person name="Young S.K."/>
            <person name="Zeng Q."/>
            <person name="Gargeya S."/>
            <person name="Fitzgerald M."/>
            <person name="Haas B."/>
            <person name="Abouelleil A."/>
            <person name="Alvarado L."/>
            <person name="Arachchi H.M."/>
            <person name="Berlin A."/>
            <person name="Brown A."/>
            <person name="Chapman S.B."/>
            <person name="Chen Z."/>
            <person name="Dunbar C."/>
            <person name="Freedman E."/>
            <person name="Gearin G."/>
            <person name="Gellesch M."/>
            <person name="Goldberg J."/>
            <person name="Griggs A."/>
            <person name="Gujja S."/>
            <person name="Heiman D."/>
            <person name="Howarth C."/>
            <person name="Larson L."/>
            <person name="Lui A."/>
            <person name="MacDonald P.J.P."/>
            <person name="Mehta T."/>
            <person name="Montmayeur A."/>
            <person name="Murphy C."/>
            <person name="Neiman D."/>
            <person name="Pearson M."/>
            <person name="Priest M."/>
            <person name="Roberts A."/>
            <person name="Saif S."/>
            <person name="Shea T."/>
            <person name="Shenoy N."/>
            <person name="Sisk P."/>
            <person name="Stolte C."/>
            <person name="Sykes S."/>
            <person name="Yandava C."/>
            <person name="Wortman J."/>
            <person name="Nusbaum C."/>
            <person name="Birren B."/>
        </authorList>
    </citation>
    <scope>NUCLEOTIDE SEQUENCE</scope>
    <source>
        <strain evidence="2">ATCC 64411</strain>
    </source>
</reference>
<proteinExistence type="predicted"/>
<evidence type="ECO:0000256" key="1">
    <source>
        <dbReference type="SAM" id="MobiDB-lite"/>
    </source>
</evidence>
<name>A0A0C4DV99_MAGP6</name>
<reference evidence="2" key="1">
    <citation type="submission" date="2010-05" db="EMBL/GenBank/DDBJ databases">
        <title>The Genome Sequence of Magnaporthe poae strain ATCC 64411.</title>
        <authorList>
            <consortium name="The Broad Institute Genome Sequencing Platform"/>
            <consortium name="Broad Institute Genome Sequencing Center for Infectious Disease"/>
            <person name="Ma L.-J."/>
            <person name="Dead R."/>
            <person name="Young S."/>
            <person name="Zeng Q."/>
            <person name="Koehrsen M."/>
            <person name="Alvarado L."/>
            <person name="Berlin A."/>
            <person name="Chapman S.B."/>
            <person name="Chen Z."/>
            <person name="Freedman E."/>
            <person name="Gellesch M."/>
            <person name="Goldberg J."/>
            <person name="Griggs A."/>
            <person name="Gujja S."/>
            <person name="Heilman E.R."/>
            <person name="Heiman D."/>
            <person name="Hepburn T."/>
            <person name="Howarth C."/>
            <person name="Jen D."/>
            <person name="Larson L."/>
            <person name="Mehta T."/>
            <person name="Neiman D."/>
            <person name="Pearson M."/>
            <person name="Roberts A."/>
            <person name="Saif S."/>
            <person name="Shea T."/>
            <person name="Shenoy N."/>
            <person name="Sisk P."/>
            <person name="Stolte C."/>
            <person name="Sykes S."/>
            <person name="Walk T."/>
            <person name="White J."/>
            <person name="Yandava C."/>
            <person name="Haas B."/>
            <person name="Nusbaum C."/>
            <person name="Birren B."/>
        </authorList>
    </citation>
    <scope>NUCLEOTIDE SEQUENCE</scope>
    <source>
        <strain evidence="2">ATCC 64411</strain>
    </source>
</reference>
<feature type="region of interest" description="Disordered" evidence="1">
    <location>
        <begin position="1"/>
        <end position="130"/>
    </location>
</feature>
<feature type="compositionally biased region" description="Acidic residues" evidence="1">
    <location>
        <begin position="62"/>
        <end position="74"/>
    </location>
</feature>
<protein>
    <submittedName>
        <fullName evidence="2 3">Uncharacterized protein</fullName>
    </submittedName>
</protein>
<dbReference type="eggNOG" id="ENOG502TCTY">
    <property type="taxonomic scope" value="Eukaryota"/>
</dbReference>
<gene>
    <name evidence="2" type="ORF">MAPG_03900</name>
</gene>
<evidence type="ECO:0000313" key="4">
    <source>
        <dbReference type="Proteomes" id="UP000011715"/>
    </source>
</evidence>
<dbReference type="EMBL" id="ADBL01000920">
    <property type="status" value="NOT_ANNOTATED_CDS"/>
    <property type="molecule type" value="Genomic_DNA"/>
</dbReference>
<dbReference type="AlphaFoldDB" id="A0A0C4DV99"/>
<keyword evidence="4" id="KW-1185">Reference proteome</keyword>
<dbReference type="Proteomes" id="UP000011715">
    <property type="component" value="Unassembled WGS sequence"/>
</dbReference>
<feature type="compositionally biased region" description="Acidic residues" evidence="1">
    <location>
        <begin position="1"/>
        <end position="20"/>
    </location>
</feature>
<dbReference type="STRING" id="644358.A0A0C4DV99"/>
<dbReference type="VEuPathDB" id="FungiDB:MAPG_03900"/>
<feature type="compositionally biased region" description="Low complexity" evidence="1">
    <location>
        <begin position="23"/>
        <end position="52"/>
    </location>
</feature>
<reference evidence="3" key="5">
    <citation type="submission" date="2015-06" db="UniProtKB">
        <authorList>
            <consortium name="EnsemblFungi"/>
        </authorList>
    </citation>
    <scope>IDENTIFICATION</scope>
    <source>
        <strain evidence="3">ATCC 64411</strain>
    </source>
</reference>
<organism evidence="3 4">
    <name type="scientific">Magnaporthiopsis poae (strain ATCC 64411 / 73-15)</name>
    <name type="common">Kentucky bluegrass fungus</name>
    <name type="synonym">Magnaporthe poae</name>
    <dbReference type="NCBI Taxonomy" id="644358"/>
    <lineage>
        <taxon>Eukaryota</taxon>
        <taxon>Fungi</taxon>
        <taxon>Dikarya</taxon>
        <taxon>Ascomycota</taxon>
        <taxon>Pezizomycotina</taxon>
        <taxon>Sordariomycetes</taxon>
        <taxon>Sordariomycetidae</taxon>
        <taxon>Magnaporthales</taxon>
        <taxon>Magnaporthaceae</taxon>
        <taxon>Magnaporthiopsis</taxon>
    </lineage>
</organism>